<keyword evidence="1" id="KW-1133">Transmembrane helix</keyword>
<keyword evidence="1" id="KW-0812">Transmembrane</keyword>
<feature type="transmembrane region" description="Helical" evidence="1">
    <location>
        <begin position="124"/>
        <end position="148"/>
    </location>
</feature>
<name>A0A2T4PXB0_9STAP</name>
<proteinExistence type="predicted"/>
<gene>
    <name evidence="2" type="ORF">BU072_00800</name>
</gene>
<evidence type="ECO:0000313" key="3">
    <source>
        <dbReference type="Proteomes" id="UP000241209"/>
    </source>
</evidence>
<dbReference type="STRING" id="1167632.GCA_000286335_00291"/>
<evidence type="ECO:0000313" key="2">
    <source>
        <dbReference type="EMBL" id="PTI31167.1"/>
    </source>
</evidence>
<dbReference type="EMBL" id="PZFK01000001">
    <property type="protein sequence ID" value="PTI31167.1"/>
    <property type="molecule type" value="Genomic_DNA"/>
</dbReference>
<dbReference type="InterPro" id="IPR005915">
    <property type="entry name" value="Tandem_5TM"/>
</dbReference>
<dbReference type="Proteomes" id="UP000241209">
    <property type="component" value="Unassembled WGS sequence"/>
</dbReference>
<dbReference type="Pfam" id="PF04276">
    <property type="entry name" value="DUF443"/>
    <property type="match status" value="1"/>
</dbReference>
<reference evidence="2 3" key="1">
    <citation type="journal article" date="2016" name="Front. Microbiol.">
        <title>Comprehensive Phylogenetic Analysis of Bovine Non-aureus Staphylococci Species Based on Whole-Genome Sequencing.</title>
        <authorList>
            <person name="Naushad S."/>
            <person name="Barkema H.W."/>
            <person name="Luby C."/>
            <person name="Condas L.A."/>
            <person name="Nobrega D.B."/>
            <person name="Carson D.A."/>
            <person name="De Buck J."/>
        </authorList>
    </citation>
    <scope>NUCLEOTIDE SEQUENCE [LARGE SCALE GENOMIC DNA]</scope>
    <source>
        <strain evidence="2 3">SNUC 2204</strain>
    </source>
</reference>
<evidence type="ECO:0000256" key="1">
    <source>
        <dbReference type="SAM" id="Phobius"/>
    </source>
</evidence>
<accession>A0A2T4PXB0</accession>
<organism evidence="2 3">
    <name type="scientific">Mammaliicoccus vitulinus</name>
    <dbReference type="NCBI Taxonomy" id="71237"/>
    <lineage>
        <taxon>Bacteria</taxon>
        <taxon>Bacillati</taxon>
        <taxon>Bacillota</taxon>
        <taxon>Bacilli</taxon>
        <taxon>Bacillales</taxon>
        <taxon>Staphylococcaceae</taxon>
        <taxon>Mammaliicoccus</taxon>
    </lineage>
</organism>
<comment type="caution">
    <text evidence="2">The sequence shown here is derived from an EMBL/GenBank/DDBJ whole genome shotgun (WGS) entry which is preliminary data.</text>
</comment>
<dbReference type="AlphaFoldDB" id="A0A2T4PXB0"/>
<keyword evidence="1" id="KW-0472">Membrane</keyword>
<sequence>MSGHQFTLPRKRIFKFVIYKVAVILTCNNEEITQDKYLVKGNLRYKILQEGTTYYLVDSASNPLSSLYWKNSCLLWNKAYVLDQAEFDDIQGLHKPKKSGLSTFYAFYPLSMLLSKWVGDVMNYFIWLSPIADIIISIMLTLSIIGFIKFKSNKWKKEMDSEYKLSTKEVKEY</sequence>
<dbReference type="NCBIfam" id="TIGR01218">
    <property type="entry name" value="Gpos_tandem_5TM"/>
    <property type="match status" value="1"/>
</dbReference>
<protein>
    <submittedName>
        <fullName evidence="2">Uncharacterized protein</fullName>
    </submittedName>
</protein>